<keyword evidence="4" id="KW-1185">Reference proteome</keyword>
<dbReference type="PANTHER" id="PTHR12126">
    <property type="entry name" value="NADH-UBIQUINONE OXIDOREDUCTASE 39 KDA SUBUNIT-RELATED"/>
    <property type="match status" value="1"/>
</dbReference>
<dbReference type="Pfam" id="PF13460">
    <property type="entry name" value="NAD_binding_10"/>
    <property type="match status" value="1"/>
</dbReference>
<protein>
    <submittedName>
        <fullName evidence="3">SDR family oxidoreductase</fullName>
    </submittedName>
</protein>
<reference evidence="4" key="1">
    <citation type="journal article" date="2019" name="Int. J. Syst. Evol. Microbiol.">
        <title>The Global Catalogue of Microorganisms (GCM) 10K type strain sequencing project: providing services to taxonomists for standard genome sequencing and annotation.</title>
        <authorList>
            <consortium name="The Broad Institute Genomics Platform"/>
            <consortium name="The Broad Institute Genome Sequencing Center for Infectious Disease"/>
            <person name="Wu L."/>
            <person name="Ma J."/>
        </authorList>
    </citation>
    <scope>NUCLEOTIDE SEQUENCE [LARGE SCALE GENOMIC DNA]</scope>
    <source>
        <strain evidence="4">JCM 12398</strain>
    </source>
</reference>
<accession>A0ABP4JKD6</accession>
<dbReference type="Gene3D" id="3.40.50.720">
    <property type="entry name" value="NAD(P)-binding Rossmann-like Domain"/>
    <property type="match status" value="1"/>
</dbReference>
<dbReference type="InterPro" id="IPR051207">
    <property type="entry name" value="ComplexI_NDUFA9_subunit"/>
</dbReference>
<dbReference type="SUPFAM" id="SSF51735">
    <property type="entry name" value="NAD(P)-binding Rossmann-fold domains"/>
    <property type="match status" value="1"/>
</dbReference>
<sequence>MSGRRILVTGATGYVGGRLAPRLVEAGHSVRVLARDPGRLRDAAWADDVEIVKGDLEVPDEVRRAVEGIDVVYHLVHAMGAGGDFAKAELLQAQHVAAAARQAGVQRIVYLSGLHPEGERLSKHLASRVAVGEALLGSGVPTIVLEAGIVIGSGSASFEMIRHLTEVLPYMPAPRWVRNFVQPIAVRDVLHYLVEAAAVSGDVHGTFDIGGPDVLRYGQVMNGYAVEAGLPQRPIAPLPVLTPWLASQWVNLVTPVPRAIAMPLIGSLLHDCVVEERRIDAIIPPPEGGLTGYRGAVRLAIARERSGDIESSWRSASAAGAPSDPLPSDPRWSGSTVFEDARERTTDASPEALWTVVEAIGGARGWYSVPLLWSLRGLADRIVGGVGLRRGRRDPDRLREGDTVDWWRVERIERGRMLRLRAEMKVPGRAWIEFSVEPVQLDSGEQGSHYRQRAIFLPSGLSGRLYWWSLVPAHQVIFEVMASRIVTVAKSGSR</sequence>
<evidence type="ECO:0000259" key="2">
    <source>
        <dbReference type="Pfam" id="PF13460"/>
    </source>
</evidence>
<gene>
    <name evidence="3" type="ORF">GCM10009640_18930</name>
</gene>
<dbReference type="InterPro" id="IPR036291">
    <property type="entry name" value="NAD(P)-bd_dom_sf"/>
</dbReference>
<dbReference type="InterPro" id="IPR021295">
    <property type="entry name" value="DUF2867"/>
</dbReference>
<evidence type="ECO:0000313" key="3">
    <source>
        <dbReference type="EMBL" id="GAA1423894.1"/>
    </source>
</evidence>
<comment type="caution">
    <text evidence="3">The sequence shown here is derived from an EMBL/GenBank/DDBJ whole genome shotgun (WGS) entry which is preliminary data.</text>
</comment>
<dbReference type="PANTHER" id="PTHR12126:SF11">
    <property type="entry name" value="NADH DEHYDROGENASE [UBIQUINONE] 1 ALPHA SUBCOMPLEX SUBUNIT 9, MITOCHONDRIAL"/>
    <property type="match status" value="1"/>
</dbReference>
<feature type="region of interest" description="Disordered" evidence="1">
    <location>
        <begin position="312"/>
        <end position="335"/>
    </location>
</feature>
<dbReference type="Proteomes" id="UP001501266">
    <property type="component" value="Unassembled WGS sequence"/>
</dbReference>
<dbReference type="RefSeq" id="WP_343919775.1">
    <property type="nucleotide sequence ID" value="NZ_BAAAKK010000005.1"/>
</dbReference>
<dbReference type="Pfam" id="PF11066">
    <property type="entry name" value="DUF2867"/>
    <property type="match status" value="1"/>
</dbReference>
<proteinExistence type="predicted"/>
<evidence type="ECO:0000256" key="1">
    <source>
        <dbReference type="SAM" id="MobiDB-lite"/>
    </source>
</evidence>
<organism evidence="3 4">
    <name type="scientific">Agrococcus citreus</name>
    <dbReference type="NCBI Taxonomy" id="84643"/>
    <lineage>
        <taxon>Bacteria</taxon>
        <taxon>Bacillati</taxon>
        <taxon>Actinomycetota</taxon>
        <taxon>Actinomycetes</taxon>
        <taxon>Micrococcales</taxon>
        <taxon>Microbacteriaceae</taxon>
        <taxon>Agrococcus</taxon>
    </lineage>
</organism>
<dbReference type="InterPro" id="IPR016040">
    <property type="entry name" value="NAD(P)-bd_dom"/>
</dbReference>
<name>A0ABP4JKD6_9MICO</name>
<dbReference type="EMBL" id="BAAAKK010000005">
    <property type="protein sequence ID" value="GAA1423894.1"/>
    <property type="molecule type" value="Genomic_DNA"/>
</dbReference>
<evidence type="ECO:0000313" key="4">
    <source>
        <dbReference type="Proteomes" id="UP001501266"/>
    </source>
</evidence>
<feature type="domain" description="NAD(P)-binding" evidence="2">
    <location>
        <begin position="10"/>
        <end position="117"/>
    </location>
</feature>